<dbReference type="AlphaFoldDB" id="A0A372M245"/>
<protein>
    <submittedName>
        <fullName evidence="1">Uncharacterized protein</fullName>
    </submittedName>
</protein>
<evidence type="ECO:0000313" key="1">
    <source>
        <dbReference type="EMBL" id="RFU84998.1"/>
    </source>
</evidence>
<sequence>MAHTESATMRRTLRREVVGTIGLLADEEDFAAMRRYRTFTFDDHSTYLSEMDRLLRARDAGGSHTTVALFDPTEYADFCADEGLNADSPRGRMRFTAHLAAGPAVAYDGRPLRHLLPELVDITVRQSTWEYAQALLAEVGECADCGEDIGRAALARAAFLVTRLLRAAGPGAHHLVCSVAHDGHHLLSALHAHATADGRVDLDEDEAADFTTVLAAGIATAGAGGVVLRTAREDTAEAVCGWRLKSDRLVPLTEAEVFDAYCTDARTGDLISPESGLDYRAAPDLGPLDPGTSH</sequence>
<organism evidence="1 2">
    <name type="scientific">Streptomyces triticagri</name>
    <dbReference type="NCBI Taxonomy" id="2293568"/>
    <lineage>
        <taxon>Bacteria</taxon>
        <taxon>Bacillati</taxon>
        <taxon>Actinomycetota</taxon>
        <taxon>Actinomycetes</taxon>
        <taxon>Kitasatosporales</taxon>
        <taxon>Streptomycetaceae</taxon>
        <taxon>Streptomyces</taxon>
    </lineage>
</organism>
<gene>
    <name evidence="1" type="ORF">DY218_19715</name>
</gene>
<proteinExistence type="predicted"/>
<dbReference type="Proteomes" id="UP000263094">
    <property type="component" value="Unassembled WGS sequence"/>
</dbReference>
<evidence type="ECO:0000313" key="2">
    <source>
        <dbReference type="Proteomes" id="UP000263094"/>
    </source>
</evidence>
<dbReference type="RefSeq" id="WP_128557398.1">
    <property type="nucleotide sequence ID" value="NZ_QUAK01000106.1"/>
</dbReference>
<comment type="caution">
    <text evidence="1">The sequence shown here is derived from an EMBL/GenBank/DDBJ whole genome shotgun (WGS) entry which is preliminary data.</text>
</comment>
<name>A0A372M245_9ACTN</name>
<dbReference type="EMBL" id="QUAK01000106">
    <property type="protein sequence ID" value="RFU84998.1"/>
    <property type="molecule type" value="Genomic_DNA"/>
</dbReference>
<accession>A0A372M245</accession>
<keyword evidence="2" id="KW-1185">Reference proteome</keyword>
<reference evidence="1 2" key="1">
    <citation type="submission" date="2018-08" db="EMBL/GenBank/DDBJ databases">
        <title>Isolation, diversity and antifungal activity of Actinobacteria from wheat.</title>
        <authorList>
            <person name="Han C."/>
        </authorList>
    </citation>
    <scope>NUCLEOTIDE SEQUENCE [LARGE SCALE GENOMIC DNA]</scope>
    <source>
        <strain evidence="1 2">NEAU-YY421</strain>
    </source>
</reference>
<dbReference type="OrthoDB" id="3428054at2"/>